<dbReference type="GO" id="GO:0015074">
    <property type="term" value="P:DNA integration"/>
    <property type="evidence" value="ECO:0007669"/>
    <property type="project" value="InterPro"/>
</dbReference>
<proteinExistence type="predicted"/>
<dbReference type="InterPro" id="IPR013762">
    <property type="entry name" value="Integrase-like_cat_sf"/>
</dbReference>
<dbReference type="CDD" id="cd01184">
    <property type="entry name" value="INT_C_like_1"/>
    <property type="match status" value="1"/>
</dbReference>
<evidence type="ECO:0000256" key="1">
    <source>
        <dbReference type="ARBA" id="ARBA00023172"/>
    </source>
</evidence>
<dbReference type="GO" id="GO:0003677">
    <property type="term" value="F:DNA binding"/>
    <property type="evidence" value="ECO:0007669"/>
    <property type="project" value="InterPro"/>
</dbReference>
<dbReference type="EMBL" id="CP024422">
    <property type="protein sequence ID" value="ATQ56569.1"/>
    <property type="molecule type" value="Genomic_DNA"/>
</dbReference>
<evidence type="ECO:0000313" key="2">
    <source>
        <dbReference type="EMBL" id="ATQ56569.1"/>
    </source>
</evidence>
<accession>A0A2D2C2C3</accession>
<dbReference type="Gene3D" id="1.10.443.10">
    <property type="entry name" value="Intergrase catalytic core"/>
    <property type="match status" value="1"/>
</dbReference>
<evidence type="ECO:0008006" key="4">
    <source>
        <dbReference type="Google" id="ProtNLM"/>
    </source>
</evidence>
<evidence type="ECO:0000313" key="3">
    <source>
        <dbReference type="Proteomes" id="UP000229314"/>
    </source>
</evidence>
<dbReference type="Proteomes" id="UP000229314">
    <property type="component" value="Chromosome"/>
</dbReference>
<keyword evidence="1" id="KW-0233">DNA recombination</keyword>
<reference evidence="2 3" key="1">
    <citation type="submission" date="2017-10" db="EMBL/GenBank/DDBJ databases">
        <title>Complete genome sequence of Paracoccus yeei TT13 isolated from human skin.</title>
        <authorList>
            <person name="Lee K."/>
            <person name="Lim J.Y."/>
            <person name="Hwang I."/>
        </authorList>
    </citation>
    <scope>NUCLEOTIDE SEQUENCE [LARGE SCALE GENOMIC DNA]</scope>
    <source>
        <strain evidence="2 3">TT13</strain>
    </source>
</reference>
<gene>
    <name evidence="2" type="ORF">PYTT13_12705</name>
</gene>
<dbReference type="GO" id="GO:0006310">
    <property type="term" value="P:DNA recombination"/>
    <property type="evidence" value="ECO:0007669"/>
    <property type="project" value="UniProtKB-KW"/>
</dbReference>
<dbReference type="InterPro" id="IPR011010">
    <property type="entry name" value="DNA_brk_join_enz"/>
</dbReference>
<sequence length="492" mass="53388">MTRCGGAPSIFLAGSTEMSKNLIRRGDFYHYRRRIPATAGGGVMQIPLMTDQLADGRRLAMILAVEQDRALSAGNDANTVRGLLTDAARKEAALATLGLVSIPADAERRPTLPPAPRGFDPSISAVVDRLLARKKEDGVGRAQDTQIRAVSRLFVDAIDETDIRAVTQGHLAAFRDVMSRLPKSHGKSERQRGKPIRDIIDAARSLPPAKVGLAPATVNRNLEIVRQILRSAATEGIQTVEGVDTSRLRRRDTIRARDKRAPFSADDCRAVFRSPIWTGSKSEKRRRFPGGVIIKDALFWVPIIAAYTGARREEIAGLMPEDVAFEEGAWVFRIRPNRLRPGLKTAASARVIPAHRDLVRAGFFSGLVGSAGRKIAGRDGSDDDGPEGLLLPGLTRKHAAAGWGESLAFVLDKVLDDTLGDGRAGKSFHSFRHYVTDELRRAGVQKEVRLDILGHAGADLEDEVYGSSSTIPAMQAAINLLPSVLPAPILRP</sequence>
<organism evidence="2 3">
    <name type="scientific">Paracoccus yeei</name>
    <dbReference type="NCBI Taxonomy" id="147645"/>
    <lineage>
        <taxon>Bacteria</taxon>
        <taxon>Pseudomonadati</taxon>
        <taxon>Pseudomonadota</taxon>
        <taxon>Alphaproteobacteria</taxon>
        <taxon>Rhodobacterales</taxon>
        <taxon>Paracoccaceae</taxon>
        <taxon>Paracoccus</taxon>
    </lineage>
</organism>
<protein>
    <recommendedName>
        <fullName evidence="4">Tyr recombinase domain-containing protein</fullName>
    </recommendedName>
</protein>
<name>A0A2D2C2C3_9RHOB</name>
<dbReference type="SUPFAM" id="SSF56349">
    <property type="entry name" value="DNA breaking-rejoining enzymes"/>
    <property type="match status" value="1"/>
</dbReference>
<dbReference type="AlphaFoldDB" id="A0A2D2C2C3"/>